<proteinExistence type="predicted"/>
<gene>
    <name evidence="1" type="ORF">QLQ84_10210</name>
</gene>
<dbReference type="RefSeq" id="WP_282721632.1">
    <property type="nucleotide sequence ID" value="NZ_JASCQO010000035.1"/>
</dbReference>
<dbReference type="EMBL" id="JASCQO010000035">
    <property type="protein sequence ID" value="MDI5934161.1"/>
    <property type="molecule type" value="Genomic_DNA"/>
</dbReference>
<protein>
    <submittedName>
        <fullName evidence="1">Uncharacterized protein</fullName>
    </submittedName>
</protein>
<comment type="caution">
    <text evidence="1">The sequence shown here is derived from an EMBL/GenBank/DDBJ whole genome shotgun (WGS) entry which is preliminary data.</text>
</comment>
<organism evidence="1 2">
    <name type="scientific">Halomonas kalidii</name>
    <dbReference type="NCBI Taxonomy" id="3043293"/>
    <lineage>
        <taxon>Bacteria</taxon>
        <taxon>Pseudomonadati</taxon>
        <taxon>Pseudomonadota</taxon>
        <taxon>Gammaproteobacteria</taxon>
        <taxon>Oceanospirillales</taxon>
        <taxon>Halomonadaceae</taxon>
        <taxon>Halomonas</taxon>
    </lineage>
</organism>
<evidence type="ECO:0000313" key="2">
    <source>
        <dbReference type="Proteomes" id="UP001244242"/>
    </source>
</evidence>
<name>A0ABT6VN24_9GAMM</name>
<dbReference type="Proteomes" id="UP001244242">
    <property type="component" value="Unassembled WGS sequence"/>
</dbReference>
<reference evidence="1 2" key="1">
    <citation type="submission" date="2023-04" db="EMBL/GenBank/DDBJ databases">
        <title>Halomonas strains isolated from rhizosphere soil.</title>
        <authorList>
            <person name="Xu L."/>
            <person name="Sun J.-Q."/>
        </authorList>
    </citation>
    <scope>NUCLEOTIDE SEQUENCE [LARGE SCALE GENOMIC DNA]</scope>
    <source>
        <strain evidence="1 2">LN1S58</strain>
    </source>
</reference>
<keyword evidence="2" id="KW-1185">Reference proteome</keyword>
<sequence length="388" mass="43964">MPAELLGRRCGVVISTPLQYLNALELVEGLGCRERYLVILKQHYSEHDYLDLPGFSRWARIDIVSADTLLFYTRLGQPLRCLADMLNDFSVHQRIARVLPQWPAMELFVIGNPHEVLHQDFASLGGGQQVLICDDGTTSLAGPWIRSRCKWLRRRLLGISPRLLEDAWHFTAYPATPQEGRVLHNRYAYLRSLLAGRSQDRQAPGEIWFLGQPLVEFGVTTLTAYAKLVQGIRESLYADQRIRYWPHPRESEDNLARLADITGVEVASRAGPIELVLARQPTPPDRVATLYSSAYQTCHLIFGGAVAFDIFEPHEDHWHPEHSEVRIMRDCYAYFRRHVQAPHRLFCQDPACSWRRVGPVDDGPPEAWRGATGAVLASVGNSAERGQP</sequence>
<accession>A0ABT6VN24</accession>
<evidence type="ECO:0000313" key="1">
    <source>
        <dbReference type="EMBL" id="MDI5934161.1"/>
    </source>
</evidence>